<sequence length="612" mass="69204">MDQQHILILVLAATAMLVTYKVTNSINPQDADNVIPTGYKKTQSRGDNSVNTGDVCGSAATSPNVSDNLQKILEKKYSRFLYCHICEEFIKLINIHITSNSTFQYFRAPAVVLCSRVSQLAGFGHSICNGIIDTYGPTILYVADQLILDPQTTCRELSFCVPKLISNQQSSKFHRFTQDKPQIQLDYPMSPEMTSKGDKPTKTLSVLQISDIHVDKFYKPGSPSNCDIYLCCHEDVNGTKPAGYYGEYSCDLPWWTVDVLVDSIKQIEPPPDFIIYTGDSPPHDIWKESWKGQLATDRDVIDFLNDRFDGINIYPTLGNHESFPANLYYSPLPDYQQLNRLSLHLWKKLFPLPKDQKTNIKEAAYYTALVKPGLRILSFNTNYGYTFNFYALLNWKNPTRDAQRIFMEKTLAKAKTNGEKVIIIGHIPPGDVPNTFDDYGQFYTNLVTKYSDVIVLQLFGHTHSDQYEMILPDPTEPKASGVVFIAPSVTTFTGQNPAYRIYHLDPVTFVAVDYDQYYLNITKANANHNPVVEKLYSAKEEYQLKDLGPQSFLDLSIRFRSNETLFQRYLRNMYAGSGANSDCDTGCKDITICETLSSSVTSWLTCVSGLNL</sequence>
<feature type="domain" description="Saposin B-type" evidence="16">
    <location>
        <begin position="79"/>
        <end position="164"/>
    </location>
</feature>
<dbReference type="Pfam" id="PF00149">
    <property type="entry name" value="Metallophos"/>
    <property type="match status" value="1"/>
</dbReference>
<feature type="disulfide bond" evidence="14">
    <location>
        <begin position="114"/>
        <end position="128"/>
    </location>
</feature>
<evidence type="ECO:0000256" key="13">
    <source>
        <dbReference type="PIRSR" id="PIRSR000948-1"/>
    </source>
</evidence>
<dbReference type="GO" id="GO:0006685">
    <property type="term" value="P:sphingomyelin catabolic process"/>
    <property type="evidence" value="ECO:0007669"/>
    <property type="project" value="UniProtKB-UniRule"/>
</dbReference>
<evidence type="ECO:0000256" key="11">
    <source>
        <dbReference type="ARBA" id="ARBA00047268"/>
    </source>
</evidence>
<evidence type="ECO:0000256" key="8">
    <source>
        <dbReference type="ARBA" id="ARBA00023157"/>
    </source>
</evidence>
<dbReference type="PANTHER" id="PTHR10340:SF57">
    <property type="entry name" value="METALLOPHOS DOMAIN-CONTAINING PROTEIN"/>
    <property type="match status" value="1"/>
</dbReference>
<organism evidence="17 18">
    <name type="scientific">Patella caerulea</name>
    <name type="common">Rayed Mediterranean limpet</name>
    <dbReference type="NCBI Taxonomy" id="87958"/>
    <lineage>
        <taxon>Eukaryota</taxon>
        <taxon>Metazoa</taxon>
        <taxon>Spiralia</taxon>
        <taxon>Lophotrochozoa</taxon>
        <taxon>Mollusca</taxon>
        <taxon>Gastropoda</taxon>
        <taxon>Patellogastropoda</taxon>
        <taxon>Patelloidea</taxon>
        <taxon>Patellidae</taxon>
        <taxon>Patella</taxon>
    </lineage>
</organism>
<dbReference type="GO" id="GO:0046872">
    <property type="term" value="F:metal ion binding"/>
    <property type="evidence" value="ECO:0007669"/>
    <property type="project" value="UniProtKB-KW"/>
</dbReference>
<keyword evidence="7 13" id="KW-0862">Zinc</keyword>
<dbReference type="PROSITE" id="PS50015">
    <property type="entry name" value="SAP_B"/>
    <property type="match status" value="1"/>
</dbReference>
<dbReference type="EMBL" id="JAZGQO010000003">
    <property type="protein sequence ID" value="KAK6188841.1"/>
    <property type="molecule type" value="Genomic_DNA"/>
</dbReference>
<keyword evidence="9" id="KW-0325">Glycoprotein</keyword>
<feature type="disulfide bond" evidence="14">
    <location>
        <begin position="583"/>
        <end position="587"/>
    </location>
</feature>
<feature type="binding site" evidence="13">
    <location>
        <position position="461"/>
    </location>
    <ligand>
        <name>Zn(2+)</name>
        <dbReference type="ChEBI" id="CHEBI:29105"/>
        <label>2</label>
    </ligand>
</feature>
<feature type="chain" id="PRO_5042978042" description="Sphingomyelin phosphodiesterase" evidence="15">
    <location>
        <begin position="26"/>
        <end position="612"/>
    </location>
</feature>
<dbReference type="InterPro" id="IPR008139">
    <property type="entry name" value="SaposinB_dom"/>
</dbReference>
<feature type="binding site" evidence="13">
    <location>
        <position position="319"/>
    </location>
    <ligand>
        <name>Zn(2+)</name>
        <dbReference type="ChEBI" id="CHEBI:29105"/>
        <label>2</label>
    </ligand>
</feature>
<dbReference type="GO" id="GO:0004767">
    <property type="term" value="F:sphingomyelin phosphodiesterase activity"/>
    <property type="evidence" value="ECO:0007669"/>
    <property type="project" value="UniProtKB-UniRule"/>
</dbReference>
<dbReference type="SMART" id="SM00741">
    <property type="entry name" value="SapB"/>
    <property type="match status" value="1"/>
</dbReference>
<keyword evidence="5 15" id="KW-0732">Signal</keyword>
<proteinExistence type="inferred from homology"/>
<dbReference type="GO" id="GO:0005576">
    <property type="term" value="C:extracellular region"/>
    <property type="evidence" value="ECO:0007669"/>
    <property type="project" value="UniProtKB-SubCell"/>
</dbReference>
<accession>A0AAN8K9X4</accession>
<evidence type="ECO:0000256" key="4">
    <source>
        <dbReference type="ARBA" id="ARBA00022723"/>
    </source>
</evidence>
<dbReference type="Gene3D" id="1.10.225.10">
    <property type="entry name" value="Saposin-like"/>
    <property type="match status" value="1"/>
</dbReference>
<evidence type="ECO:0000256" key="10">
    <source>
        <dbReference type="ARBA" id="ARBA00023295"/>
    </source>
</evidence>
<dbReference type="InterPro" id="IPR011001">
    <property type="entry name" value="Saposin-like"/>
</dbReference>
<evidence type="ECO:0000313" key="18">
    <source>
        <dbReference type="Proteomes" id="UP001347796"/>
    </source>
</evidence>
<comment type="function">
    <text evidence="12">Converts sphingomyelin to ceramide.</text>
</comment>
<feature type="binding site" evidence="13">
    <location>
        <position position="279"/>
    </location>
    <ligand>
        <name>Zn(2+)</name>
        <dbReference type="ChEBI" id="CHEBI:29105"/>
        <label>1</label>
    </ligand>
</feature>
<dbReference type="GO" id="GO:0046513">
    <property type="term" value="P:ceramide biosynthetic process"/>
    <property type="evidence" value="ECO:0007669"/>
    <property type="project" value="UniProtKB-ARBA"/>
</dbReference>
<evidence type="ECO:0000256" key="12">
    <source>
        <dbReference type="PIRNR" id="PIRNR000948"/>
    </source>
</evidence>
<dbReference type="PANTHER" id="PTHR10340">
    <property type="entry name" value="SPHINGOMYELIN PHOSPHODIESTERASE"/>
    <property type="match status" value="1"/>
</dbReference>
<keyword evidence="10 12" id="KW-0326">Glycosidase</keyword>
<feature type="signal peptide" evidence="15">
    <location>
        <begin position="1"/>
        <end position="25"/>
    </location>
</feature>
<feature type="binding site" evidence="13">
    <location>
        <position position="426"/>
    </location>
    <ligand>
        <name>Zn(2+)</name>
        <dbReference type="ChEBI" id="CHEBI:29105"/>
        <label>2</label>
    </ligand>
</feature>
<dbReference type="GO" id="GO:0016798">
    <property type="term" value="F:hydrolase activity, acting on glycosyl bonds"/>
    <property type="evidence" value="ECO:0007669"/>
    <property type="project" value="UniProtKB-KW"/>
</dbReference>
<dbReference type="Pfam" id="PF19272">
    <property type="entry name" value="ASMase_C"/>
    <property type="match status" value="1"/>
</dbReference>
<feature type="binding site" evidence="13">
    <location>
        <position position="213"/>
    </location>
    <ligand>
        <name>Zn(2+)</name>
        <dbReference type="ChEBI" id="CHEBI:29105"/>
        <label>1</label>
    </ligand>
</feature>
<dbReference type="InterPro" id="IPR045473">
    <property type="entry name" value="ASM_C"/>
</dbReference>
<feature type="binding site" evidence="13">
    <location>
        <position position="211"/>
    </location>
    <ligand>
        <name>Zn(2+)</name>
        <dbReference type="ChEBI" id="CHEBI:29105"/>
        <label>1</label>
    </ligand>
</feature>
<comment type="catalytic activity">
    <reaction evidence="11">
        <text>a sphingomyelin + H2O = phosphocholine + an N-acylsphing-4-enine + H(+)</text>
        <dbReference type="Rhea" id="RHEA:19253"/>
        <dbReference type="ChEBI" id="CHEBI:15377"/>
        <dbReference type="ChEBI" id="CHEBI:15378"/>
        <dbReference type="ChEBI" id="CHEBI:17636"/>
        <dbReference type="ChEBI" id="CHEBI:52639"/>
        <dbReference type="ChEBI" id="CHEBI:295975"/>
        <dbReference type="EC" id="3.1.4.12"/>
    </reaction>
    <physiologicalReaction direction="left-to-right" evidence="11">
        <dbReference type="Rhea" id="RHEA:19254"/>
    </physiologicalReaction>
</comment>
<evidence type="ECO:0000259" key="16">
    <source>
        <dbReference type="PROSITE" id="PS50015"/>
    </source>
</evidence>
<dbReference type="InterPro" id="IPR004843">
    <property type="entry name" value="Calcineurin-like_PHP"/>
</dbReference>
<feature type="disulfide bond" evidence="14">
    <location>
        <begin position="226"/>
        <end position="231"/>
    </location>
</feature>
<keyword evidence="8 14" id="KW-1015">Disulfide bond</keyword>
<dbReference type="Gene3D" id="3.60.21.10">
    <property type="match status" value="1"/>
</dbReference>
<dbReference type="SUPFAM" id="SSF47862">
    <property type="entry name" value="Saposin"/>
    <property type="match status" value="1"/>
</dbReference>
<dbReference type="InterPro" id="IPR029052">
    <property type="entry name" value="Metallo-depent_PP-like"/>
</dbReference>
<evidence type="ECO:0000313" key="17">
    <source>
        <dbReference type="EMBL" id="KAK6188841.1"/>
    </source>
</evidence>
<evidence type="ECO:0000256" key="14">
    <source>
        <dbReference type="PIRSR" id="PIRSR000948-2"/>
    </source>
</evidence>
<protein>
    <recommendedName>
        <fullName evidence="12">Sphingomyelin phosphodiesterase</fullName>
    </recommendedName>
</protein>
<gene>
    <name evidence="17" type="ORF">SNE40_004938</name>
</gene>
<evidence type="ECO:0000256" key="7">
    <source>
        <dbReference type="ARBA" id="ARBA00022833"/>
    </source>
</evidence>
<evidence type="ECO:0000256" key="9">
    <source>
        <dbReference type="ARBA" id="ARBA00023180"/>
    </source>
</evidence>
<reference evidence="17 18" key="1">
    <citation type="submission" date="2024-01" db="EMBL/GenBank/DDBJ databases">
        <title>The genome of the rayed Mediterranean limpet Patella caerulea (Linnaeus, 1758).</title>
        <authorList>
            <person name="Anh-Thu Weber A."/>
            <person name="Halstead-Nussloch G."/>
        </authorList>
    </citation>
    <scope>NUCLEOTIDE SEQUENCE [LARGE SCALE GENOMIC DNA]</scope>
    <source>
        <strain evidence="17">AATW-2023a</strain>
        <tissue evidence="17">Whole specimen</tissue>
    </source>
</reference>
<evidence type="ECO:0000256" key="5">
    <source>
        <dbReference type="ARBA" id="ARBA00022729"/>
    </source>
</evidence>
<keyword evidence="3" id="KW-0964">Secreted</keyword>
<keyword evidence="4 13" id="KW-0479">Metal-binding</keyword>
<comment type="subcellular location">
    <subcellularLocation>
        <location evidence="1">Secreted</location>
    </subcellularLocation>
</comment>
<evidence type="ECO:0000256" key="3">
    <source>
        <dbReference type="ARBA" id="ARBA00022525"/>
    </source>
</evidence>
<dbReference type="PIRSF" id="PIRSF000948">
    <property type="entry name" value="Sphingomy_PDE"/>
    <property type="match status" value="1"/>
</dbReference>
<feature type="binding site" evidence="13">
    <location>
        <position position="279"/>
    </location>
    <ligand>
        <name>Zn(2+)</name>
        <dbReference type="ChEBI" id="CHEBI:29105"/>
        <label>2</label>
    </ligand>
</feature>
<dbReference type="InterPro" id="IPR041805">
    <property type="entry name" value="ASMase/PPN1_MPP"/>
</dbReference>
<comment type="cofactor">
    <cofactor evidence="13">
        <name>Zn(2+)</name>
        <dbReference type="ChEBI" id="CHEBI:29105"/>
    </cofactor>
    <text evidence="13">Binds 2 Zn(2+) ions per subunit.</text>
</comment>
<evidence type="ECO:0000256" key="1">
    <source>
        <dbReference type="ARBA" id="ARBA00004613"/>
    </source>
</evidence>
<keyword evidence="18" id="KW-1185">Reference proteome</keyword>
<keyword evidence="6 12" id="KW-0378">Hydrolase</keyword>
<dbReference type="InterPro" id="IPR011160">
    <property type="entry name" value="Sphingomy_PDE"/>
</dbReference>
<dbReference type="CDD" id="cd00842">
    <property type="entry name" value="MPP_ASMase"/>
    <property type="match status" value="1"/>
</dbReference>
<dbReference type="AlphaFoldDB" id="A0AAN8K9X4"/>
<feature type="disulfide bond" evidence="14">
    <location>
        <begin position="232"/>
        <end position="250"/>
    </location>
</feature>
<comment type="caution">
    <text evidence="17">The sequence shown here is derived from an EMBL/GenBank/DDBJ whole genome shotgun (WGS) entry which is preliminary data.</text>
</comment>
<evidence type="ECO:0000256" key="6">
    <source>
        <dbReference type="ARBA" id="ARBA00022801"/>
    </source>
</evidence>
<dbReference type="GO" id="GO:0016020">
    <property type="term" value="C:membrane"/>
    <property type="evidence" value="ECO:0007669"/>
    <property type="project" value="GOC"/>
</dbReference>
<feature type="binding site" evidence="13">
    <location>
        <position position="463"/>
    </location>
    <ligand>
        <name>Zn(2+)</name>
        <dbReference type="ChEBI" id="CHEBI:29105"/>
        <label>1</label>
    </ligand>
</feature>
<evidence type="ECO:0000256" key="2">
    <source>
        <dbReference type="ARBA" id="ARBA00008234"/>
    </source>
</evidence>
<feature type="disulfide bond" evidence="14">
    <location>
        <begin position="86"/>
        <end position="154"/>
    </location>
</feature>
<comment type="similarity">
    <text evidence="2 12">Belongs to the acid sphingomyelinase family.</text>
</comment>
<evidence type="ECO:0000256" key="15">
    <source>
        <dbReference type="SAM" id="SignalP"/>
    </source>
</evidence>
<name>A0AAN8K9X4_PATCE</name>
<feature type="disulfide bond" evidence="14">
    <location>
        <begin position="83"/>
        <end position="160"/>
    </location>
</feature>
<dbReference type="Proteomes" id="UP001347796">
    <property type="component" value="Unassembled WGS sequence"/>
</dbReference>
<dbReference type="SUPFAM" id="SSF56300">
    <property type="entry name" value="Metallo-dependent phosphatases"/>
    <property type="match status" value="1"/>
</dbReference>